<organism evidence="1 2">
    <name type="scientific">Platanthera guangdongensis</name>
    <dbReference type="NCBI Taxonomy" id="2320717"/>
    <lineage>
        <taxon>Eukaryota</taxon>
        <taxon>Viridiplantae</taxon>
        <taxon>Streptophyta</taxon>
        <taxon>Embryophyta</taxon>
        <taxon>Tracheophyta</taxon>
        <taxon>Spermatophyta</taxon>
        <taxon>Magnoliopsida</taxon>
        <taxon>Liliopsida</taxon>
        <taxon>Asparagales</taxon>
        <taxon>Orchidaceae</taxon>
        <taxon>Orchidoideae</taxon>
        <taxon>Orchideae</taxon>
        <taxon>Orchidinae</taxon>
        <taxon>Platanthera</taxon>
    </lineage>
</organism>
<reference evidence="1 2" key="1">
    <citation type="journal article" date="2022" name="Nat. Plants">
        <title>Genomes of leafy and leafless Platanthera orchids illuminate the evolution of mycoheterotrophy.</title>
        <authorList>
            <person name="Li M.H."/>
            <person name="Liu K.W."/>
            <person name="Li Z."/>
            <person name="Lu H.C."/>
            <person name="Ye Q.L."/>
            <person name="Zhang D."/>
            <person name="Wang J.Y."/>
            <person name="Li Y.F."/>
            <person name="Zhong Z.M."/>
            <person name="Liu X."/>
            <person name="Yu X."/>
            <person name="Liu D.K."/>
            <person name="Tu X.D."/>
            <person name="Liu B."/>
            <person name="Hao Y."/>
            <person name="Liao X.Y."/>
            <person name="Jiang Y.T."/>
            <person name="Sun W.H."/>
            <person name="Chen J."/>
            <person name="Chen Y.Q."/>
            <person name="Ai Y."/>
            <person name="Zhai J.W."/>
            <person name="Wu S.S."/>
            <person name="Zhou Z."/>
            <person name="Hsiao Y.Y."/>
            <person name="Wu W.L."/>
            <person name="Chen Y.Y."/>
            <person name="Lin Y.F."/>
            <person name="Hsu J.L."/>
            <person name="Li C.Y."/>
            <person name="Wang Z.W."/>
            <person name="Zhao X."/>
            <person name="Zhong W.Y."/>
            <person name="Ma X.K."/>
            <person name="Ma L."/>
            <person name="Huang J."/>
            <person name="Chen G.Z."/>
            <person name="Huang M.Z."/>
            <person name="Huang L."/>
            <person name="Peng D.H."/>
            <person name="Luo Y.B."/>
            <person name="Zou S.Q."/>
            <person name="Chen S.P."/>
            <person name="Lan S."/>
            <person name="Tsai W.C."/>
            <person name="Van de Peer Y."/>
            <person name="Liu Z.J."/>
        </authorList>
    </citation>
    <scope>NUCLEOTIDE SEQUENCE [LARGE SCALE GENOMIC DNA]</scope>
    <source>
        <strain evidence="1">Lor288</strain>
    </source>
</reference>
<evidence type="ECO:0000313" key="1">
    <source>
        <dbReference type="EMBL" id="KAK8961558.1"/>
    </source>
</evidence>
<protein>
    <recommendedName>
        <fullName evidence="3">RNase H type-1 domain-containing protein</fullName>
    </recommendedName>
</protein>
<comment type="caution">
    <text evidence="1">The sequence shown here is derived from an EMBL/GenBank/DDBJ whole genome shotgun (WGS) entry which is preliminary data.</text>
</comment>
<gene>
    <name evidence="1" type="ORF">KSP40_PGU019727</name>
</gene>
<evidence type="ECO:0008006" key="3">
    <source>
        <dbReference type="Google" id="ProtNLM"/>
    </source>
</evidence>
<sequence>MNGREDGGRLAREKWVHDREREGNCGLLLVKFNFDGAILPDRRAGLGLVVHDNTGMVLMVVGQSSVHWDSGGTKIATLKALKADIPPTLFAAKGAIFEGDNNNMIEYCRKCVVGGRWTWEAWGEADLDFPTGVLARDVSSRPACGQQGR</sequence>
<evidence type="ECO:0000313" key="2">
    <source>
        <dbReference type="Proteomes" id="UP001412067"/>
    </source>
</evidence>
<keyword evidence="2" id="KW-1185">Reference proteome</keyword>
<dbReference type="EMBL" id="JBBWWR010000009">
    <property type="protein sequence ID" value="KAK8961558.1"/>
    <property type="molecule type" value="Genomic_DNA"/>
</dbReference>
<accession>A0ABR2MBT6</accession>
<proteinExistence type="predicted"/>
<dbReference type="Proteomes" id="UP001412067">
    <property type="component" value="Unassembled WGS sequence"/>
</dbReference>
<name>A0ABR2MBT6_9ASPA</name>